<protein>
    <submittedName>
        <fullName evidence="2">DgyrCDS14432</fullName>
    </submittedName>
</protein>
<dbReference type="EMBL" id="CAJFCJ010000038">
    <property type="protein sequence ID" value="CAD5126273.1"/>
    <property type="molecule type" value="Genomic_DNA"/>
</dbReference>
<dbReference type="PROSITE" id="PS50948">
    <property type="entry name" value="PAN"/>
    <property type="match status" value="1"/>
</dbReference>
<keyword evidence="3" id="KW-1185">Reference proteome</keyword>
<reference evidence="2 3" key="1">
    <citation type="submission" date="2020-08" db="EMBL/GenBank/DDBJ databases">
        <authorList>
            <person name="Hejnol A."/>
        </authorList>
    </citation>
    <scope>NUCLEOTIDE SEQUENCE [LARGE SCALE GENOMIC DNA]</scope>
</reference>
<evidence type="ECO:0000313" key="3">
    <source>
        <dbReference type="Proteomes" id="UP000549394"/>
    </source>
</evidence>
<comment type="caution">
    <text evidence="2">The sequence shown here is derived from an EMBL/GenBank/DDBJ whole genome shotgun (WGS) entry which is preliminary data.</text>
</comment>
<evidence type="ECO:0000259" key="1">
    <source>
        <dbReference type="PROSITE" id="PS50948"/>
    </source>
</evidence>
<dbReference type="InterPro" id="IPR003609">
    <property type="entry name" value="Pan_app"/>
</dbReference>
<proteinExistence type="predicted"/>
<dbReference type="Proteomes" id="UP000549394">
    <property type="component" value="Unassembled WGS sequence"/>
</dbReference>
<feature type="domain" description="Apple" evidence="1">
    <location>
        <begin position="1"/>
        <end position="62"/>
    </location>
</feature>
<sequence>MVEYHDYDVNSCKHVCQFMDECKSFIEYEDSRKCFIKDKTKSQVSNFQAEAGKNYFEKELSCNIPKVYEFKYEFKNNMKSQLPVFLGLRPVGSIQVNITYCEILCNSIPHCVLVN</sequence>
<organism evidence="2 3">
    <name type="scientific">Dimorphilus gyrociliatus</name>
    <dbReference type="NCBI Taxonomy" id="2664684"/>
    <lineage>
        <taxon>Eukaryota</taxon>
        <taxon>Metazoa</taxon>
        <taxon>Spiralia</taxon>
        <taxon>Lophotrochozoa</taxon>
        <taxon>Annelida</taxon>
        <taxon>Polychaeta</taxon>
        <taxon>Polychaeta incertae sedis</taxon>
        <taxon>Dinophilidae</taxon>
        <taxon>Dimorphilus</taxon>
    </lineage>
</organism>
<name>A0A7I8WDL1_9ANNE</name>
<dbReference type="AlphaFoldDB" id="A0A7I8WDL1"/>
<evidence type="ECO:0000313" key="2">
    <source>
        <dbReference type="EMBL" id="CAD5126273.1"/>
    </source>
</evidence>
<accession>A0A7I8WDL1</accession>
<gene>
    <name evidence="2" type="ORF">DGYR_LOCUS13524</name>
</gene>